<evidence type="ECO:0000313" key="4">
    <source>
        <dbReference type="EMBL" id="EWM23962.1"/>
    </source>
</evidence>
<gene>
    <name evidence="4" type="ORF">Naga_100027g40</name>
</gene>
<evidence type="ECO:0000256" key="2">
    <source>
        <dbReference type="SAM" id="SignalP"/>
    </source>
</evidence>
<dbReference type="EMBL" id="AZIL01001411">
    <property type="protein sequence ID" value="EWM23962.1"/>
    <property type="molecule type" value="Genomic_DNA"/>
</dbReference>
<protein>
    <submittedName>
        <fullName evidence="4">Proteasome a type</fullName>
    </submittedName>
</protein>
<dbReference type="SUPFAM" id="SSF56235">
    <property type="entry name" value="N-terminal nucleophile aminohydrolases (Ntn hydrolases)"/>
    <property type="match status" value="1"/>
</dbReference>
<keyword evidence="5" id="KW-1185">Reference proteome</keyword>
<name>W7TCK8_9STRA</name>
<organism evidence="4 5">
    <name type="scientific">Nannochloropsis gaditana</name>
    <dbReference type="NCBI Taxonomy" id="72520"/>
    <lineage>
        <taxon>Eukaryota</taxon>
        <taxon>Sar</taxon>
        <taxon>Stramenopiles</taxon>
        <taxon>Ochrophyta</taxon>
        <taxon>Eustigmatophyceae</taxon>
        <taxon>Eustigmatales</taxon>
        <taxon>Monodopsidaceae</taxon>
        <taxon>Nannochloropsis</taxon>
    </lineage>
</organism>
<dbReference type="PANTHER" id="PTHR11599">
    <property type="entry name" value="PROTEASOME SUBUNIT ALPHA/BETA"/>
    <property type="match status" value="1"/>
</dbReference>
<dbReference type="InterPro" id="IPR001353">
    <property type="entry name" value="Proteasome_sua/b"/>
</dbReference>
<evidence type="ECO:0000313" key="5">
    <source>
        <dbReference type="Proteomes" id="UP000019335"/>
    </source>
</evidence>
<dbReference type="InterPro" id="IPR050115">
    <property type="entry name" value="Proteasome_alpha"/>
</dbReference>
<feature type="signal peptide" evidence="2">
    <location>
        <begin position="1"/>
        <end position="22"/>
    </location>
</feature>
<dbReference type="GO" id="GO:0019773">
    <property type="term" value="C:proteasome core complex, alpha-subunit complex"/>
    <property type="evidence" value="ECO:0007669"/>
    <property type="project" value="InterPro"/>
</dbReference>
<feature type="chain" id="PRO_5004904075" evidence="2">
    <location>
        <begin position="23"/>
        <end position="311"/>
    </location>
</feature>
<accession>W7TCK8</accession>
<evidence type="ECO:0000256" key="1">
    <source>
        <dbReference type="ARBA" id="ARBA00022942"/>
    </source>
</evidence>
<dbReference type="GO" id="GO:0006511">
    <property type="term" value="P:ubiquitin-dependent protein catabolic process"/>
    <property type="evidence" value="ECO:0007669"/>
    <property type="project" value="InterPro"/>
</dbReference>
<evidence type="ECO:0000259" key="3">
    <source>
        <dbReference type="SMART" id="SM00948"/>
    </source>
</evidence>
<dbReference type="InterPro" id="IPR000426">
    <property type="entry name" value="Proteasome_asu_N"/>
</dbReference>
<dbReference type="Proteomes" id="UP000019335">
    <property type="component" value="Chromosome 15"/>
</dbReference>
<proteinExistence type="predicted"/>
<dbReference type="Gene3D" id="3.60.20.10">
    <property type="entry name" value="Glutamine Phosphoribosylpyrophosphate, subunit 1, domain 1"/>
    <property type="match status" value="1"/>
</dbReference>
<reference evidence="4 5" key="1">
    <citation type="journal article" date="2014" name="Mol. Plant">
        <title>Chromosome Scale Genome Assembly and Transcriptome Profiling of Nannochloropsis gaditana in Nitrogen Depletion.</title>
        <authorList>
            <person name="Corteggiani Carpinelli E."/>
            <person name="Telatin A."/>
            <person name="Vitulo N."/>
            <person name="Forcato C."/>
            <person name="D'Angelo M."/>
            <person name="Schiavon R."/>
            <person name="Vezzi A."/>
            <person name="Giacometti G.M."/>
            <person name="Morosinotto T."/>
            <person name="Valle G."/>
        </authorList>
    </citation>
    <scope>NUCLEOTIDE SEQUENCE [LARGE SCALE GENOMIC DNA]</scope>
    <source>
        <strain evidence="4 5">B-31</strain>
    </source>
</reference>
<dbReference type="AlphaFoldDB" id="W7TCK8"/>
<feature type="domain" description="Proteasome alpha-type subunits" evidence="3">
    <location>
        <begin position="39"/>
        <end position="62"/>
    </location>
</feature>
<keyword evidence="1 4" id="KW-0647">Proteasome</keyword>
<comment type="caution">
    <text evidence="4">The sequence shown here is derived from an EMBL/GenBank/DDBJ whole genome shotgun (WGS) entry which is preliminary data.</text>
</comment>
<dbReference type="SMART" id="SM00948">
    <property type="entry name" value="Proteasome_A_N"/>
    <property type="match status" value="1"/>
</dbReference>
<dbReference type="Pfam" id="PF00227">
    <property type="entry name" value="Proteasome"/>
    <property type="match status" value="1"/>
</dbReference>
<keyword evidence="2" id="KW-0732">Signal</keyword>
<sequence length="311" mass="33807">MRPTLLPLLAIAALRLPTSLFASLTAPSGAPSIAPSVFYDAFSTRIYDPKGRVLQLEYALEAARKGGAVVGAVSGDFVILASWIPRSSRRQMPTTRQEALGLWHCDKNIALAGTGLATDVIALADLARNECRAHRYIHDSPLRVGRLTNLLAKEIHDTERHRILPYAVDLLVAGYDFEDDTGGRGRPGLFKIAPAGVIQSFRACAVGRGAEAAHAYLSEKLQVSLAGDGNDGKSLREHATVVLQALVRSMTGEDSGRSVQESECCIEEDVSIAVVGKNLPYTSLFVSWDPWSRRMKVSIPKALAQRFERQE</sequence>
<dbReference type="InterPro" id="IPR029055">
    <property type="entry name" value="Ntn_hydrolases_N"/>
</dbReference>